<evidence type="ECO:0000313" key="2">
    <source>
        <dbReference type="Proteomes" id="UP000230821"/>
    </source>
</evidence>
<reference evidence="1 2" key="1">
    <citation type="submission" date="2017-10" db="EMBL/GenBank/DDBJ databases">
        <title>Novel microbial diversity and functional potential in the marine mammal oral microbiome.</title>
        <authorList>
            <person name="Dudek N.K."/>
            <person name="Sun C.L."/>
            <person name="Burstein D."/>
            <person name="Kantor R.S."/>
            <person name="Aliaga Goltsman D.S."/>
            <person name="Bik E.M."/>
            <person name="Thomas B.C."/>
            <person name="Banfield J.F."/>
            <person name="Relman D.A."/>
        </authorList>
    </citation>
    <scope>NUCLEOTIDE SEQUENCE [LARGE SCALE GENOMIC DNA]</scope>
    <source>
        <strain evidence="1">DOLJORAL78_47_16</strain>
    </source>
</reference>
<dbReference type="PANTHER" id="PTHR10151:SF120">
    <property type="entry name" value="BIS(5'-ADENOSYL)-TRIPHOSPHATASE"/>
    <property type="match status" value="1"/>
</dbReference>
<dbReference type="GO" id="GO:0016787">
    <property type="term" value="F:hydrolase activity"/>
    <property type="evidence" value="ECO:0007669"/>
    <property type="project" value="UniProtKB-ARBA"/>
</dbReference>
<dbReference type="Pfam" id="PF01663">
    <property type="entry name" value="Phosphodiest"/>
    <property type="match status" value="1"/>
</dbReference>
<dbReference type="PANTHER" id="PTHR10151">
    <property type="entry name" value="ECTONUCLEOTIDE PYROPHOSPHATASE/PHOSPHODIESTERASE"/>
    <property type="match status" value="1"/>
</dbReference>
<dbReference type="InterPro" id="IPR002591">
    <property type="entry name" value="Phosphodiest/P_Trfase"/>
</dbReference>
<organism evidence="1 2">
    <name type="scientific">candidate division KSB3 bacterium</name>
    <dbReference type="NCBI Taxonomy" id="2044937"/>
    <lineage>
        <taxon>Bacteria</taxon>
        <taxon>candidate division KSB3</taxon>
    </lineage>
</organism>
<accession>A0A2G6KCL2</accession>
<sequence length="387" mass="44225">MHLPNYHDGSLVNLMSSLLHAFGAKSEYAPLPLLPPSELADTTNVVLLVLDGFGYEFLQRQEPNSLFHKHLKGKITSVFPSTTASCVTTFHTGLAPQQHAVTGWFMFLKEVGSIVTTLLFRPRCCPASLRGEKGAVRPDMLYGTNDIARQINRKSCSVYHEKIVKAEYNKAINSYPKHLPFVTFLGCLEQIRRKIVSDRGKKYIFAYWDSIDSLSHHYGTTSREVIYHYYELEEQLKALIRELQGTDTTLIITADHGLIDTEASTTIRVEQHPELRETLTMPLCGEARAPFCYVRPSKAAQFERYVQQHFSGICDLYSYEELIHKSWFGLFEPDLRLFDRIGDYVMVMRENYVLDDSLLGEECKNYIGRHGGLSKEEMFVPLIVIHT</sequence>
<gene>
    <name evidence="1" type="ORF">CSA56_11555</name>
</gene>
<name>A0A2G6KCL2_9BACT</name>
<dbReference type="EMBL" id="PDSK01000098">
    <property type="protein sequence ID" value="PIE33436.1"/>
    <property type="molecule type" value="Genomic_DNA"/>
</dbReference>
<dbReference type="SUPFAM" id="SSF53649">
    <property type="entry name" value="Alkaline phosphatase-like"/>
    <property type="match status" value="1"/>
</dbReference>
<comment type="caution">
    <text evidence="1">The sequence shown here is derived from an EMBL/GenBank/DDBJ whole genome shotgun (WGS) entry which is preliminary data.</text>
</comment>
<dbReference type="AlphaFoldDB" id="A0A2G6KCL2"/>
<dbReference type="Proteomes" id="UP000230821">
    <property type="component" value="Unassembled WGS sequence"/>
</dbReference>
<proteinExistence type="predicted"/>
<evidence type="ECO:0008006" key="3">
    <source>
        <dbReference type="Google" id="ProtNLM"/>
    </source>
</evidence>
<protein>
    <recommendedName>
        <fullName evidence="3">Phosphodiesterase</fullName>
    </recommendedName>
</protein>
<dbReference type="Gene3D" id="3.40.720.10">
    <property type="entry name" value="Alkaline Phosphatase, subunit A"/>
    <property type="match status" value="1"/>
</dbReference>
<evidence type="ECO:0000313" key="1">
    <source>
        <dbReference type="EMBL" id="PIE33436.1"/>
    </source>
</evidence>
<dbReference type="InterPro" id="IPR017850">
    <property type="entry name" value="Alkaline_phosphatase_core_sf"/>
</dbReference>